<evidence type="ECO:0000313" key="3">
    <source>
        <dbReference type="Proteomes" id="UP000054804"/>
    </source>
</evidence>
<comment type="caution">
    <text evidence="2">The sequence shown here is derived from an EMBL/GenBank/DDBJ whole genome shotgun (WGS) entry which is preliminary data.</text>
</comment>
<evidence type="ECO:0000313" key="2">
    <source>
        <dbReference type="EMBL" id="KUF19327.1"/>
    </source>
</evidence>
<feature type="signal peptide" evidence="1">
    <location>
        <begin position="1"/>
        <end position="23"/>
    </location>
</feature>
<dbReference type="SUPFAM" id="SSF69318">
    <property type="entry name" value="Integrin alpha N-terminal domain"/>
    <property type="match status" value="1"/>
</dbReference>
<dbReference type="RefSeq" id="WP_058846483.1">
    <property type="nucleotide sequence ID" value="NZ_LOCL01000027.1"/>
</dbReference>
<name>A0A0W7X8W0_9ACTN</name>
<dbReference type="InterPro" id="IPR028994">
    <property type="entry name" value="Integrin_alpha_N"/>
</dbReference>
<sequence>MPHVRSRWIAAPLAAASVGLAYAACQAGAVGPETDDARRSSRTTAVPMSPCLAGATTLVGDLDGDGRPDRIGDPGRTGTRVTVQWGAARGSFGPRHAVEDLLGTEPGEAAVTVEIVDFTDDGILDIVVSPVGSSAADGGAPVRAADYRPGPLRRADLVPATGSGAPGGPPALPADGWKRFYEPCS</sequence>
<dbReference type="AlphaFoldDB" id="A0A0W7X8W0"/>
<gene>
    <name evidence="2" type="ORF">AT728_30395</name>
</gene>
<feature type="chain" id="PRO_5006937189" description="VCBS repeat-containing protein" evidence="1">
    <location>
        <begin position="24"/>
        <end position="185"/>
    </location>
</feature>
<organism evidence="2 3">
    <name type="scientific">Streptomyces silvensis</name>
    <dbReference type="NCBI Taxonomy" id="1765722"/>
    <lineage>
        <taxon>Bacteria</taxon>
        <taxon>Bacillati</taxon>
        <taxon>Actinomycetota</taxon>
        <taxon>Actinomycetes</taxon>
        <taxon>Kitasatosporales</taxon>
        <taxon>Streptomycetaceae</taxon>
        <taxon>Streptomyces</taxon>
    </lineage>
</organism>
<evidence type="ECO:0008006" key="4">
    <source>
        <dbReference type="Google" id="ProtNLM"/>
    </source>
</evidence>
<evidence type="ECO:0000256" key="1">
    <source>
        <dbReference type="SAM" id="SignalP"/>
    </source>
</evidence>
<protein>
    <recommendedName>
        <fullName evidence="4">VCBS repeat-containing protein</fullName>
    </recommendedName>
</protein>
<accession>A0A0W7X8W0</accession>
<keyword evidence="1" id="KW-0732">Signal</keyword>
<reference evidence="2 3" key="1">
    <citation type="submission" date="2015-12" db="EMBL/GenBank/DDBJ databases">
        <title>Draft genome sequence of Streptomyces silvensis ATCC 53525, a producer of novel hormone antagonists.</title>
        <authorList>
            <person name="Johnston C.W."/>
            <person name="Li Y."/>
            <person name="Magarvey N.A."/>
        </authorList>
    </citation>
    <scope>NUCLEOTIDE SEQUENCE [LARGE SCALE GENOMIC DNA]</scope>
    <source>
        <strain evidence="2 3">ATCC 53525</strain>
    </source>
</reference>
<proteinExistence type="predicted"/>
<keyword evidence="3" id="KW-1185">Reference proteome</keyword>
<dbReference type="Proteomes" id="UP000054804">
    <property type="component" value="Unassembled WGS sequence"/>
</dbReference>
<dbReference type="EMBL" id="LOCL01000027">
    <property type="protein sequence ID" value="KUF19327.1"/>
    <property type="molecule type" value="Genomic_DNA"/>
</dbReference>
<dbReference type="Gene3D" id="2.130.10.130">
    <property type="entry name" value="Integrin alpha, N-terminal"/>
    <property type="match status" value="1"/>
</dbReference>